<evidence type="ECO:0000313" key="2">
    <source>
        <dbReference type="Proteomes" id="UP001500943"/>
    </source>
</evidence>
<proteinExistence type="predicted"/>
<comment type="caution">
    <text evidence="1">The sequence shown here is derived from an EMBL/GenBank/DDBJ whole genome shotgun (WGS) entry which is preliminary data.</text>
</comment>
<protein>
    <submittedName>
        <fullName evidence="1">Uncharacterized protein</fullName>
    </submittedName>
</protein>
<keyword evidence="2" id="KW-1185">Reference proteome</keyword>
<sequence>MSDGEDSPYFREVVRTVDTIEQYTRGLVGSNATIVRRRQGGLLALMLDIAPTNPFSCAIFVLAEQELNITVSRARRSAQIELSYSGEDAAIALKVIAATVAGRVSERRAIGRSTVTFTFDDGQSKSLTSYGYLSLFIPQPGWKRWGRVVNFAPYVYPVADH</sequence>
<accession>A0ABN1VZ66</accession>
<dbReference type="EMBL" id="BAAAKW010000070">
    <property type="protein sequence ID" value="GAA1227487.1"/>
    <property type="molecule type" value="Genomic_DNA"/>
</dbReference>
<gene>
    <name evidence="1" type="ORF">GCM10009655_27670</name>
</gene>
<organism evidence="1 2">
    <name type="scientific">Rhodoglobus aureus</name>
    <dbReference type="NCBI Taxonomy" id="191497"/>
    <lineage>
        <taxon>Bacteria</taxon>
        <taxon>Bacillati</taxon>
        <taxon>Actinomycetota</taxon>
        <taxon>Actinomycetes</taxon>
        <taxon>Micrococcales</taxon>
        <taxon>Microbacteriaceae</taxon>
        <taxon>Rhodoglobus</taxon>
    </lineage>
</organism>
<name>A0ABN1VZ66_9MICO</name>
<reference evidence="1 2" key="1">
    <citation type="journal article" date="2019" name="Int. J. Syst. Evol. Microbiol.">
        <title>The Global Catalogue of Microorganisms (GCM) 10K type strain sequencing project: providing services to taxonomists for standard genome sequencing and annotation.</title>
        <authorList>
            <consortium name="The Broad Institute Genomics Platform"/>
            <consortium name="The Broad Institute Genome Sequencing Center for Infectious Disease"/>
            <person name="Wu L."/>
            <person name="Ma J."/>
        </authorList>
    </citation>
    <scope>NUCLEOTIDE SEQUENCE [LARGE SCALE GENOMIC DNA]</scope>
    <source>
        <strain evidence="1 2">JCM 12762</strain>
    </source>
</reference>
<dbReference type="Proteomes" id="UP001500943">
    <property type="component" value="Unassembled WGS sequence"/>
</dbReference>
<evidence type="ECO:0000313" key="1">
    <source>
        <dbReference type="EMBL" id="GAA1227487.1"/>
    </source>
</evidence>
<dbReference type="RefSeq" id="WP_343926764.1">
    <property type="nucleotide sequence ID" value="NZ_BAAAKW010000070.1"/>
</dbReference>